<gene>
    <name evidence="3" type="ORF">WKW79_14705</name>
</gene>
<dbReference type="SUPFAM" id="SSF159888">
    <property type="entry name" value="YdhG-like"/>
    <property type="match status" value="1"/>
</dbReference>
<dbReference type="Gene3D" id="3.90.1150.200">
    <property type="match status" value="1"/>
</dbReference>
<keyword evidence="4" id="KW-1185">Reference proteome</keyword>
<feature type="domain" description="YdhG-like" evidence="2">
    <location>
        <begin position="22"/>
        <end position="114"/>
    </location>
</feature>
<dbReference type="EMBL" id="JBBKZS010000005">
    <property type="protein sequence ID" value="MEJ8855831.1"/>
    <property type="molecule type" value="Genomic_DNA"/>
</dbReference>
<evidence type="ECO:0000313" key="3">
    <source>
        <dbReference type="EMBL" id="MEJ8855831.1"/>
    </source>
</evidence>
<proteinExistence type="predicted"/>
<evidence type="ECO:0000259" key="2">
    <source>
        <dbReference type="Pfam" id="PF08818"/>
    </source>
</evidence>
<dbReference type="InterPro" id="IPR014922">
    <property type="entry name" value="YdhG-like"/>
</dbReference>
<evidence type="ECO:0000256" key="1">
    <source>
        <dbReference type="SAM" id="MobiDB-lite"/>
    </source>
</evidence>
<dbReference type="Proteomes" id="UP001367030">
    <property type="component" value="Unassembled WGS sequence"/>
</dbReference>
<dbReference type="Pfam" id="PF08818">
    <property type="entry name" value="DUF1801"/>
    <property type="match status" value="1"/>
</dbReference>
<organism evidence="3 4">
    <name type="scientific">Variovorax robiniae</name>
    <dbReference type="NCBI Taxonomy" id="1836199"/>
    <lineage>
        <taxon>Bacteria</taxon>
        <taxon>Pseudomonadati</taxon>
        <taxon>Pseudomonadota</taxon>
        <taxon>Betaproteobacteria</taxon>
        <taxon>Burkholderiales</taxon>
        <taxon>Comamonadaceae</taxon>
        <taxon>Variovorax</taxon>
    </lineage>
</organism>
<dbReference type="RefSeq" id="WP_340335907.1">
    <property type="nucleotide sequence ID" value="NZ_JBBKZS010000005.1"/>
</dbReference>
<name>A0ABU8X877_9BURK</name>
<sequence length="137" mass="15145">MKKSPPAESPDAYIAALAGWQQRYAQALRSTVVDAAPLQEAIKWGHLVYFSNGPVLLIRAEEKRVLLGFWRGRHLRGIEPRLKPGGKYEMATLELVEQTPLAQATVLSLVQEAVALNEAHGDPTNLRDPGPESKPRK</sequence>
<feature type="region of interest" description="Disordered" evidence="1">
    <location>
        <begin position="118"/>
        <end position="137"/>
    </location>
</feature>
<protein>
    <submittedName>
        <fullName evidence="3">DUF1801 domain-containing protein</fullName>
    </submittedName>
</protein>
<comment type="caution">
    <text evidence="3">The sequence shown here is derived from an EMBL/GenBank/DDBJ whole genome shotgun (WGS) entry which is preliminary data.</text>
</comment>
<reference evidence="3 4" key="1">
    <citation type="submission" date="2024-03" db="EMBL/GenBank/DDBJ databases">
        <title>Novel species of the genus Variovorax.</title>
        <authorList>
            <person name="Liu Q."/>
            <person name="Xin Y.-H."/>
        </authorList>
    </citation>
    <scope>NUCLEOTIDE SEQUENCE [LARGE SCALE GENOMIC DNA]</scope>
    <source>
        <strain evidence="3 4">KACC 18901</strain>
    </source>
</reference>
<accession>A0ABU8X877</accession>
<evidence type="ECO:0000313" key="4">
    <source>
        <dbReference type="Proteomes" id="UP001367030"/>
    </source>
</evidence>